<dbReference type="RefSeq" id="WP_133582409.1">
    <property type="nucleotide sequence ID" value="NZ_SNYJ01000033.1"/>
</dbReference>
<evidence type="ECO:0000313" key="2">
    <source>
        <dbReference type="EMBL" id="TDQ32152.1"/>
    </source>
</evidence>
<dbReference type="AlphaFoldDB" id="A0A4R6TL41"/>
<proteinExistence type="predicted"/>
<keyword evidence="3" id="KW-1185">Reference proteome</keyword>
<feature type="region of interest" description="Disordered" evidence="1">
    <location>
        <begin position="1"/>
        <end position="41"/>
    </location>
</feature>
<protein>
    <submittedName>
        <fullName evidence="2">Uncharacterized protein</fullName>
    </submittedName>
</protein>
<organism evidence="2 3">
    <name type="scientific">Aureibacillus halotolerans</name>
    <dbReference type="NCBI Taxonomy" id="1508390"/>
    <lineage>
        <taxon>Bacteria</taxon>
        <taxon>Bacillati</taxon>
        <taxon>Bacillota</taxon>
        <taxon>Bacilli</taxon>
        <taxon>Bacillales</taxon>
        <taxon>Bacillaceae</taxon>
        <taxon>Aureibacillus</taxon>
    </lineage>
</organism>
<name>A0A4R6TL41_9BACI</name>
<dbReference type="Proteomes" id="UP000295632">
    <property type="component" value="Unassembled WGS sequence"/>
</dbReference>
<dbReference type="EMBL" id="SNYJ01000033">
    <property type="protein sequence ID" value="TDQ32152.1"/>
    <property type="molecule type" value="Genomic_DNA"/>
</dbReference>
<accession>A0A4R6TL41</accession>
<evidence type="ECO:0000256" key="1">
    <source>
        <dbReference type="SAM" id="MobiDB-lite"/>
    </source>
</evidence>
<gene>
    <name evidence="2" type="ORF">EV213_13315</name>
</gene>
<feature type="compositionally biased region" description="Basic and acidic residues" evidence="1">
    <location>
        <begin position="1"/>
        <end position="24"/>
    </location>
</feature>
<comment type="caution">
    <text evidence="2">The sequence shown here is derived from an EMBL/GenBank/DDBJ whole genome shotgun (WGS) entry which is preliminary data.</text>
</comment>
<evidence type="ECO:0000313" key="3">
    <source>
        <dbReference type="Proteomes" id="UP000295632"/>
    </source>
</evidence>
<sequence length="182" mass="21676">MKKSEKMNENELGTKQECRPRDEGPILENSKQDVMTSEDSQEEKYIIDIQSEDDLKLWLWDVDENDPKYHEMLKGLEIEDTENTHVELVSMDEFTMKKERNIDEMSEEEVAVELERMDKIVEAQRKVLEKMGQPKPRMVEVNEEGHIIVDLNNEADIKLWNLEDDPEFQEILKEHKRKNEKD</sequence>
<reference evidence="2 3" key="1">
    <citation type="submission" date="2019-03" db="EMBL/GenBank/DDBJ databases">
        <title>Genomic Encyclopedia of Type Strains, Phase IV (KMG-IV): sequencing the most valuable type-strain genomes for metagenomic binning, comparative biology and taxonomic classification.</title>
        <authorList>
            <person name="Goeker M."/>
        </authorList>
    </citation>
    <scope>NUCLEOTIDE SEQUENCE [LARGE SCALE GENOMIC DNA]</scope>
    <source>
        <strain evidence="2 3">DSM 28697</strain>
    </source>
</reference>